<dbReference type="RefSeq" id="WP_141320243.1">
    <property type="nucleotide sequence ID" value="NZ_BJLP01000024.1"/>
</dbReference>
<protein>
    <submittedName>
        <fullName evidence="3">Uncharacterized protein</fullName>
    </submittedName>
</protein>
<dbReference type="AlphaFoldDB" id="A0A4Y3K9R4"/>
<evidence type="ECO:0000313" key="4">
    <source>
        <dbReference type="Proteomes" id="UP000315842"/>
    </source>
</evidence>
<sequence length="345" mass="34272">MSDSGAPQDPTTPAGPTTPGGTPYQPRVLPTRGTTPPPAEPTVTPRVGGGAHAAFATGQSGAATPGAGSGASHPPQHAAPRTPAHASQPAPAGTAAGEPPTGDATAAGGRRPRWLLPVAIGAGVLVVGGVVTGIVLANRSGDSATPVAATTIRLPSPTPAVDPVAREADTPFAQVLPASVLQYALASSGVDDTWTDAGALEAWSEQFTDGASGTFTVQSGQWASNAEAKAFAESLTAELPTDTAQGDQAGTVPNGTEQSGTEQSDGAQSGDDASLPAKPAPAQSSDDTLPQSDAVRVGDDAIVGTYTAVDLGDGTGVVVWYNRTAVFRAEGPVADVLDFYRAFPV</sequence>
<feature type="compositionally biased region" description="Polar residues" evidence="1">
    <location>
        <begin position="282"/>
        <end position="291"/>
    </location>
</feature>
<gene>
    <name evidence="3" type="ORF">CUD01_16630</name>
</gene>
<feature type="region of interest" description="Disordered" evidence="1">
    <location>
        <begin position="242"/>
        <end position="296"/>
    </location>
</feature>
<keyword evidence="2" id="KW-0812">Transmembrane</keyword>
<organism evidence="3 4">
    <name type="scientific">Cellulomonas uda</name>
    <dbReference type="NCBI Taxonomy" id="1714"/>
    <lineage>
        <taxon>Bacteria</taxon>
        <taxon>Bacillati</taxon>
        <taxon>Actinomycetota</taxon>
        <taxon>Actinomycetes</taxon>
        <taxon>Micrococcales</taxon>
        <taxon>Cellulomonadaceae</taxon>
        <taxon>Cellulomonas</taxon>
    </lineage>
</organism>
<name>A0A4Y3K9R4_CELUD</name>
<feature type="compositionally biased region" description="Low complexity" evidence="1">
    <location>
        <begin position="89"/>
        <end position="109"/>
    </location>
</feature>
<evidence type="ECO:0000256" key="2">
    <source>
        <dbReference type="SAM" id="Phobius"/>
    </source>
</evidence>
<evidence type="ECO:0000313" key="3">
    <source>
        <dbReference type="EMBL" id="GEA81219.1"/>
    </source>
</evidence>
<feature type="compositionally biased region" description="Polar residues" evidence="1">
    <location>
        <begin position="242"/>
        <end position="267"/>
    </location>
</feature>
<keyword evidence="2" id="KW-0472">Membrane</keyword>
<comment type="caution">
    <text evidence="3">The sequence shown here is derived from an EMBL/GenBank/DDBJ whole genome shotgun (WGS) entry which is preliminary data.</text>
</comment>
<feature type="compositionally biased region" description="Low complexity" evidence="1">
    <location>
        <begin position="56"/>
        <end position="76"/>
    </location>
</feature>
<keyword evidence="2" id="KW-1133">Transmembrane helix</keyword>
<feature type="region of interest" description="Disordered" evidence="1">
    <location>
        <begin position="1"/>
        <end position="109"/>
    </location>
</feature>
<dbReference type="Proteomes" id="UP000315842">
    <property type="component" value="Unassembled WGS sequence"/>
</dbReference>
<proteinExistence type="predicted"/>
<accession>A0A4Y3K9R4</accession>
<keyword evidence="4" id="KW-1185">Reference proteome</keyword>
<reference evidence="3 4" key="1">
    <citation type="submission" date="2019-06" db="EMBL/GenBank/DDBJ databases">
        <title>Whole genome shotgun sequence of Cellulomonas uda NBRC 3747.</title>
        <authorList>
            <person name="Hosoyama A."/>
            <person name="Uohara A."/>
            <person name="Ohji S."/>
            <person name="Ichikawa N."/>
        </authorList>
    </citation>
    <scope>NUCLEOTIDE SEQUENCE [LARGE SCALE GENOMIC DNA]</scope>
    <source>
        <strain evidence="3 4">NBRC 3747</strain>
    </source>
</reference>
<dbReference type="EMBL" id="BJLP01000024">
    <property type="protein sequence ID" value="GEA81219.1"/>
    <property type="molecule type" value="Genomic_DNA"/>
</dbReference>
<feature type="compositionally biased region" description="Low complexity" evidence="1">
    <location>
        <begin position="11"/>
        <end position="23"/>
    </location>
</feature>
<feature type="transmembrane region" description="Helical" evidence="2">
    <location>
        <begin position="114"/>
        <end position="137"/>
    </location>
</feature>
<evidence type="ECO:0000256" key="1">
    <source>
        <dbReference type="SAM" id="MobiDB-lite"/>
    </source>
</evidence>